<evidence type="ECO:0000256" key="1">
    <source>
        <dbReference type="SAM" id="MobiDB-lite"/>
    </source>
</evidence>
<dbReference type="EMBL" id="JAULSY010000007">
    <property type="protein sequence ID" value="KAK0673337.1"/>
    <property type="molecule type" value="Genomic_DNA"/>
</dbReference>
<keyword evidence="2" id="KW-0732">Signal</keyword>
<organism evidence="3 4">
    <name type="scientific">Cercophora samala</name>
    <dbReference type="NCBI Taxonomy" id="330535"/>
    <lineage>
        <taxon>Eukaryota</taxon>
        <taxon>Fungi</taxon>
        <taxon>Dikarya</taxon>
        <taxon>Ascomycota</taxon>
        <taxon>Pezizomycotina</taxon>
        <taxon>Sordariomycetes</taxon>
        <taxon>Sordariomycetidae</taxon>
        <taxon>Sordariales</taxon>
        <taxon>Lasiosphaeriaceae</taxon>
        <taxon>Cercophora</taxon>
    </lineage>
</organism>
<feature type="chain" id="PRO_5041236442" evidence="2">
    <location>
        <begin position="22"/>
        <end position="71"/>
    </location>
</feature>
<feature type="signal peptide" evidence="2">
    <location>
        <begin position="1"/>
        <end position="21"/>
    </location>
</feature>
<sequence>MSPFLFFLLPHLIFNTPPTSSLDLNTHTTTHTHKTIKTFKHKKPKNQKKSNTNSSLVPTTPISHFHTFTRP</sequence>
<evidence type="ECO:0000256" key="2">
    <source>
        <dbReference type="SAM" id="SignalP"/>
    </source>
</evidence>
<protein>
    <submittedName>
        <fullName evidence="3">Uncharacterized protein</fullName>
    </submittedName>
</protein>
<gene>
    <name evidence="3" type="ORF">QBC41DRAFT_312031</name>
</gene>
<dbReference type="Proteomes" id="UP001174997">
    <property type="component" value="Unassembled WGS sequence"/>
</dbReference>
<evidence type="ECO:0000313" key="3">
    <source>
        <dbReference type="EMBL" id="KAK0673337.1"/>
    </source>
</evidence>
<feature type="compositionally biased region" description="Basic residues" evidence="1">
    <location>
        <begin position="33"/>
        <end position="48"/>
    </location>
</feature>
<dbReference type="AlphaFoldDB" id="A0AA40DDY7"/>
<reference evidence="3" key="1">
    <citation type="submission" date="2023-06" db="EMBL/GenBank/DDBJ databases">
        <title>Genome-scale phylogeny and comparative genomics of the fungal order Sordariales.</title>
        <authorList>
            <consortium name="Lawrence Berkeley National Laboratory"/>
            <person name="Hensen N."/>
            <person name="Bonometti L."/>
            <person name="Westerberg I."/>
            <person name="Brannstrom I.O."/>
            <person name="Guillou S."/>
            <person name="Cros-Aarteil S."/>
            <person name="Calhoun S."/>
            <person name="Haridas S."/>
            <person name="Kuo A."/>
            <person name="Mondo S."/>
            <person name="Pangilinan J."/>
            <person name="Riley R."/>
            <person name="Labutti K."/>
            <person name="Andreopoulos B."/>
            <person name="Lipzen A."/>
            <person name="Chen C."/>
            <person name="Yanf M."/>
            <person name="Daum C."/>
            <person name="Ng V."/>
            <person name="Clum A."/>
            <person name="Steindorff A."/>
            <person name="Ohm R."/>
            <person name="Martin F."/>
            <person name="Silar P."/>
            <person name="Natvig D."/>
            <person name="Lalanne C."/>
            <person name="Gautier V."/>
            <person name="Ament-Velasquez S.L."/>
            <person name="Kruys A."/>
            <person name="Hutchinson M.I."/>
            <person name="Powell A.J."/>
            <person name="Barry K."/>
            <person name="Miller A.N."/>
            <person name="Grigoriev I.V."/>
            <person name="Debuchy R."/>
            <person name="Gladieux P."/>
            <person name="Thoren M.H."/>
            <person name="Johannesson H."/>
        </authorList>
    </citation>
    <scope>NUCLEOTIDE SEQUENCE</scope>
    <source>
        <strain evidence="3">CBS 307.81</strain>
    </source>
</reference>
<proteinExistence type="predicted"/>
<feature type="region of interest" description="Disordered" evidence="1">
    <location>
        <begin position="33"/>
        <end position="71"/>
    </location>
</feature>
<keyword evidence="4" id="KW-1185">Reference proteome</keyword>
<comment type="caution">
    <text evidence="3">The sequence shown here is derived from an EMBL/GenBank/DDBJ whole genome shotgun (WGS) entry which is preliminary data.</text>
</comment>
<accession>A0AA40DDY7</accession>
<evidence type="ECO:0000313" key="4">
    <source>
        <dbReference type="Proteomes" id="UP001174997"/>
    </source>
</evidence>
<name>A0AA40DDY7_9PEZI</name>